<evidence type="ECO:0000313" key="4">
    <source>
        <dbReference type="EMBL" id="AMY70434.1"/>
    </source>
</evidence>
<organism evidence="4 5">
    <name type="scientific">Frigidibacter mobilis</name>
    <dbReference type="NCBI Taxonomy" id="1335048"/>
    <lineage>
        <taxon>Bacteria</taxon>
        <taxon>Pseudomonadati</taxon>
        <taxon>Pseudomonadota</taxon>
        <taxon>Alphaproteobacteria</taxon>
        <taxon>Rhodobacterales</taxon>
        <taxon>Paracoccaceae</taxon>
        <taxon>Frigidibacter</taxon>
    </lineage>
</organism>
<proteinExistence type="predicted"/>
<sequence>MTFVILSYPERVETFRRIFARDLPEVRFASDLAELDPAEVRYLMAWSFPEDLATRYGNLELIFSTGAGIDQVVGLDLPPRAQLVRMVEEGLTSMVRDYVVMAVLALHRDLPAYLGQQRQQVWKTREFVWADQRRVGILGLGELGRATAEALRPFGFPLAGWSRSPREIEGVTCHHGAEGLRAMLAQTDILICLLPLTDETRGILNADLFAQLPQGARLVQAGRGDHLDQEALLAALDTGQLSGAVIDVTTPEPLPVGHPIWSHPKVVLTPHVAGHSRPESAAAATVANLRRHLQGERVTGLVDRARGY</sequence>
<dbReference type="Proteomes" id="UP000076128">
    <property type="component" value="Chromosome"/>
</dbReference>
<dbReference type="Pfam" id="PF02826">
    <property type="entry name" value="2-Hacid_dh_C"/>
    <property type="match status" value="1"/>
</dbReference>
<keyword evidence="2" id="KW-0520">NAD</keyword>
<evidence type="ECO:0000259" key="3">
    <source>
        <dbReference type="Pfam" id="PF02826"/>
    </source>
</evidence>
<dbReference type="STRING" id="1335048.AKL17_3202"/>
<dbReference type="SUPFAM" id="SSF52283">
    <property type="entry name" value="Formate/glycerate dehydrogenase catalytic domain-like"/>
    <property type="match status" value="1"/>
</dbReference>
<evidence type="ECO:0000256" key="2">
    <source>
        <dbReference type="ARBA" id="ARBA00023027"/>
    </source>
</evidence>
<feature type="domain" description="D-isomer specific 2-hydroxyacid dehydrogenase NAD-binding" evidence="3">
    <location>
        <begin position="100"/>
        <end position="273"/>
    </location>
</feature>
<dbReference type="PANTHER" id="PTHR43333">
    <property type="entry name" value="2-HACID_DH_C DOMAIN-CONTAINING PROTEIN"/>
    <property type="match status" value="1"/>
</dbReference>
<dbReference type="PANTHER" id="PTHR43333:SF1">
    <property type="entry name" value="D-ISOMER SPECIFIC 2-HYDROXYACID DEHYDROGENASE NAD-BINDING DOMAIN-CONTAINING PROTEIN"/>
    <property type="match status" value="1"/>
</dbReference>
<gene>
    <name evidence="4" type="ORF">AKL17_3202</name>
</gene>
<dbReference type="CDD" id="cd12164">
    <property type="entry name" value="GDH_like_2"/>
    <property type="match status" value="1"/>
</dbReference>
<keyword evidence="5" id="KW-1185">Reference proteome</keyword>
<dbReference type="InterPro" id="IPR036291">
    <property type="entry name" value="NAD(P)-bd_dom_sf"/>
</dbReference>
<accession>A0A159Z7E2</accession>
<dbReference type="Gene3D" id="3.40.50.720">
    <property type="entry name" value="NAD(P)-binding Rossmann-like Domain"/>
    <property type="match status" value="2"/>
</dbReference>
<reference evidence="4 5" key="1">
    <citation type="submission" date="2015-09" db="EMBL/GenBank/DDBJ databases">
        <title>Complete genome sequence of Defluviimonas alba cai42t isolated from an oilfield in Xinjiang.</title>
        <authorList>
            <person name="Geng S."/>
            <person name="Pan X."/>
            <person name="Wu X."/>
        </authorList>
    </citation>
    <scope>NUCLEOTIDE SEQUENCE [LARGE SCALE GENOMIC DNA]</scope>
    <source>
        <strain evidence="5">cai42</strain>
    </source>
</reference>
<dbReference type="GO" id="GO:0051287">
    <property type="term" value="F:NAD binding"/>
    <property type="evidence" value="ECO:0007669"/>
    <property type="project" value="InterPro"/>
</dbReference>
<dbReference type="RefSeq" id="WP_066815016.1">
    <property type="nucleotide sequence ID" value="NZ_CP012661.1"/>
</dbReference>
<dbReference type="AlphaFoldDB" id="A0A159Z7E2"/>
<dbReference type="KEGG" id="daa:AKL17_3202"/>
<keyword evidence="1" id="KW-0560">Oxidoreductase</keyword>
<evidence type="ECO:0000313" key="5">
    <source>
        <dbReference type="Proteomes" id="UP000076128"/>
    </source>
</evidence>
<dbReference type="GO" id="GO:0016491">
    <property type="term" value="F:oxidoreductase activity"/>
    <property type="evidence" value="ECO:0007669"/>
    <property type="project" value="UniProtKB-KW"/>
</dbReference>
<dbReference type="InterPro" id="IPR006140">
    <property type="entry name" value="D-isomer_DH_NAD-bd"/>
</dbReference>
<dbReference type="SUPFAM" id="SSF51735">
    <property type="entry name" value="NAD(P)-binding Rossmann-fold domains"/>
    <property type="match status" value="1"/>
</dbReference>
<name>A0A159Z7E2_9RHOB</name>
<dbReference type="PATRIC" id="fig|1335048.3.peg.3327"/>
<evidence type="ECO:0000256" key="1">
    <source>
        <dbReference type="ARBA" id="ARBA00023002"/>
    </source>
</evidence>
<dbReference type="EMBL" id="CP012661">
    <property type="protein sequence ID" value="AMY70434.1"/>
    <property type="molecule type" value="Genomic_DNA"/>
</dbReference>
<protein>
    <submittedName>
        <fullName evidence="4">Dehydrogenase</fullName>
    </submittedName>
</protein>